<name>A0A8X6XJW8_9ARAC</name>
<proteinExistence type="predicted"/>
<organism evidence="1 2">
    <name type="scientific">Trichonephila inaurata madagascariensis</name>
    <dbReference type="NCBI Taxonomy" id="2747483"/>
    <lineage>
        <taxon>Eukaryota</taxon>
        <taxon>Metazoa</taxon>
        <taxon>Ecdysozoa</taxon>
        <taxon>Arthropoda</taxon>
        <taxon>Chelicerata</taxon>
        <taxon>Arachnida</taxon>
        <taxon>Araneae</taxon>
        <taxon>Araneomorphae</taxon>
        <taxon>Entelegynae</taxon>
        <taxon>Araneoidea</taxon>
        <taxon>Nephilidae</taxon>
        <taxon>Trichonephila</taxon>
        <taxon>Trichonephila inaurata</taxon>
    </lineage>
</organism>
<dbReference type="EMBL" id="BMAV01009595">
    <property type="protein sequence ID" value="GFY53965.1"/>
    <property type="molecule type" value="Genomic_DNA"/>
</dbReference>
<evidence type="ECO:0000313" key="1">
    <source>
        <dbReference type="EMBL" id="GFY53965.1"/>
    </source>
</evidence>
<comment type="caution">
    <text evidence="1">The sequence shown here is derived from an EMBL/GenBank/DDBJ whole genome shotgun (WGS) entry which is preliminary data.</text>
</comment>
<sequence>MRIKFWPSLKLIVHARIAQGILYTFDLEDLKRAFLHTEYIQPIAKKISEIVLPTSCATFSRLTAARRNPEDTIIVHLPPEVQKQLRGIVTALGFEIKQWFQSHRSIMKDDNHNLRNKLSWFSFGVIDRLETARNFIHDEGWDIAERFHFACKYSFEDDVQMLWRNMTIRNRYYTLIKLPRTRNTVLWIETLHRKIPRNWEEISNNDGRSFFPENYVGIRSYFPKLRGLEMRRQCIFFALETGVVHHYDLYSCISLLNTNELNSILERLETREFCEFFKTFLQWPLQFIFLDIVNDFKRNISEDIFYGVVTFILTSELGSGFLDHMYIEIFKPFWNLFPKYENRIKKNVGLYNIATYVLESSKDYDVRKYLRLLDFYFSNYYLE</sequence>
<protein>
    <submittedName>
        <fullName evidence="1">Uncharacterized protein</fullName>
    </submittedName>
</protein>
<reference evidence="1" key="1">
    <citation type="submission" date="2020-08" db="EMBL/GenBank/DDBJ databases">
        <title>Multicomponent nature underlies the extraordinary mechanical properties of spider dragline silk.</title>
        <authorList>
            <person name="Kono N."/>
            <person name="Nakamura H."/>
            <person name="Mori M."/>
            <person name="Yoshida Y."/>
            <person name="Ohtoshi R."/>
            <person name="Malay A.D."/>
            <person name="Moran D.A.P."/>
            <person name="Tomita M."/>
            <person name="Numata K."/>
            <person name="Arakawa K."/>
        </authorList>
    </citation>
    <scope>NUCLEOTIDE SEQUENCE</scope>
</reference>
<dbReference type="OrthoDB" id="6407690at2759"/>
<keyword evidence="2" id="KW-1185">Reference proteome</keyword>
<gene>
    <name evidence="1" type="primary">NCL1_51964</name>
    <name evidence="1" type="ORF">TNIN_126621</name>
</gene>
<accession>A0A8X6XJW8</accession>
<dbReference type="AlphaFoldDB" id="A0A8X6XJW8"/>
<evidence type="ECO:0000313" key="2">
    <source>
        <dbReference type="Proteomes" id="UP000886998"/>
    </source>
</evidence>
<dbReference type="Proteomes" id="UP000886998">
    <property type="component" value="Unassembled WGS sequence"/>
</dbReference>